<accession>A0A4Y7TL87</accession>
<dbReference type="STRING" id="71717.A0A4Y7TL87"/>
<dbReference type="PANTHER" id="PTHR42850:SF4">
    <property type="entry name" value="ZINC-DEPENDENT ENDOPOLYPHOSPHATASE"/>
    <property type="match status" value="1"/>
</dbReference>
<dbReference type="GO" id="GO:0005737">
    <property type="term" value="C:cytoplasm"/>
    <property type="evidence" value="ECO:0007669"/>
    <property type="project" value="TreeGrafter"/>
</dbReference>
<dbReference type="Pfam" id="PF00149">
    <property type="entry name" value="Metallophos"/>
    <property type="match status" value="1"/>
</dbReference>
<gene>
    <name evidence="4" type="ORF">FA13DRAFT_1763148</name>
</gene>
<feature type="domain" description="Calcineurin-like phosphoesterase" evidence="3">
    <location>
        <begin position="87"/>
        <end position="160"/>
    </location>
</feature>
<keyword evidence="2" id="KW-0732">Signal</keyword>
<comment type="caution">
    <text evidence="4">The sequence shown here is derived from an EMBL/GenBank/DDBJ whole genome shotgun (WGS) entry which is preliminary data.</text>
</comment>
<keyword evidence="5" id="KW-1185">Reference proteome</keyword>
<dbReference type="GO" id="GO:0000298">
    <property type="term" value="F:endopolyphosphatase activity"/>
    <property type="evidence" value="ECO:0007669"/>
    <property type="project" value="TreeGrafter"/>
</dbReference>
<feature type="signal peptide" evidence="2">
    <location>
        <begin position="1"/>
        <end position="27"/>
    </location>
</feature>
<evidence type="ECO:0000259" key="3">
    <source>
        <dbReference type="Pfam" id="PF00149"/>
    </source>
</evidence>
<dbReference type="AlphaFoldDB" id="A0A4Y7TL87"/>
<proteinExistence type="predicted"/>
<organism evidence="4 5">
    <name type="scientific">Coprinellus micaceus</name>
    <name type="common">Glistening ink-cap mushroom</name>
    <name type="synonym">Coprinus micaceus</name>
    <dbReference type="NCBI Taxonomy" id="71717"/>
    <lineage>
        <taxon>Eukaryota</taxon>
        <taxon>Fungi</taxon>
        <taxon>Dikarya</taxon>
        <taxon>Basidiomycota</taxon>
        <taxon>Agaricomycotina</taxon>
        <taxon>Agaricomycetes</taxon>
        <taxon>Agaricomycetidae</taxon>
        <taxon>Agaricales</taxon>
        <taxon>Agaricineae</taxon>
        <taxon>Psathyrellaceae</taxon>
        <taxon>Coprinellus</taxon>
    </lineage>
</organism>
<dbReference type="PANTHER" id="PTHR42850">
    <property type="entry name" value="METALLOPHOSPHOESTERASE"/>
    <property type="match status" value="1"/>
</dbReference>
<evidence type="ECO:0000313" key="5">
    <source>
        <dbReference type="Proteomes" id="UP000298030"/>
    </source>
</evidence>
<evidence type="ECO:0000256" key="1">
    <source>
        <dbReference type="SAM" id="MobiDB-lite"/>
    </source>
</evidence>
<sequence>MITARELAGFISLAAVLAFLLSCGTSGDYDRWNWGRWDADRTGERLGAFGGLRQPEFNAKKLPDFGQYRALRTLDEDEFPLDSPNRRVVFVGDIHGMYKPFNQLLDKIDYDSTNDVLIHTGDFLAKGQHHHSMATLEYMTTHNITGVRGNHDQQILEWRGWISWICSSTEGCNWLKRIEHHWRVSHQGGSEPLQKDTELDEDLDEYLEAQMQKAPSKDRRWWKLIPAGWKFLSGQYRIARDMSKGQYEYLLQLPLALYVPHAHTFVVHAGILPSDPRYPYDDAKRQPLARIPDIFRSAEEDTPCVSGNGLMCTSHLRRVQEMEILTDVPQNKVPWTLMNIRGVKNGKVFRKYTGKYWAKLWNQEMGRCVGFTDERVLSSYVNEDSEEANKKKPKKVTLPCYPATVVYGHSASRGLSPKRWSVGLDSGCVYGRKLTALVLGGPRLGSTEQWEIYEEDDEEGQEEAEYDDETFEANDDRVEDSDSVGRRTNANRWRRRKHKKDGDIVPFGDQYKAKIISVKCR</sequence>
<dbReference type="GO" id="GO:0016791">
    <property type="term" value="F:phosphatase activity"/>
    <property type="evidence" value="ECO:0007669"/>
    <property type="project" value="TreeGrafter"/>
</dbReference>
<evidence type="ECO:0000256" key="2">
    <source>
        <dbReference type="SAM" id="SignalP"/>
    </source>
</evidence>
<reference evidence="4 5" key="1">
    <citation type="journal article" date="2019" name="Nat. Ecol. Evol.">
        <title>Megaphylogeny resolves global patterns of mushroom evolution.</title>
        <authorList>
            <person name="Varga T."/>
            <person name="Krizsan K."/>
            <person name="Foldi C."/>
            <person name="Dima B."/>
            <person name="Sanchez-Garcia M."/>
            <person name="Sanchez-Ramirez S."/>
            <person name="Szollosi G.J."/>
            <person name="Szarkandi J.G."/>
            <person name="Papp V."/>
            <person name="Albert L."/>
            <person name="Andreopoulos W."/>
            <person name="Angelini C."/>
            <person name="Antonin V."/>
            <person name="Barry K.W."/>
            <person name="Bougher N.L."/>
            <person name="Buchanan P."/>
            <person name="Buyck B."/>
            <person name="Bense V."/>
            <person name="Catcheside P."/>
            <person name="Chovatia M."/>
            <person name="Cooper J."/>
            <person name="Damon W."/>
            <person name="Desjardin D."/>
            <person name="Finy P."/>
            <person name="Geml J."/>
            <person name="Haridas S."/>
            <person name="Hughes K."/>
            <person name="Justo A."/>
            <person name="Karasinski D."/>
            <person name="Kautmanova I."/>
            <person name="Kiss B."/>
            <person name="Kocsube S."/>
            <person name="Kotiranta H."/>
            <person name="LaButti K.M."/>
            <person name="Lechner B.E."/>
            <person name="Liimatainen K."/>
            <person name="Lipzen A."/>
            <person name="Lukacs Z."/>
            <person name="Mihaltcheva S."/>
            <person name="Morgado L.N."/>
            <person name="Niskanen T."/>
            <person name="Noordeloos M.E."/>
            <person name="Ohm R.A."/>
            <person name="Ortiz-Santana B."/>
            <person name="Ovrebo C."/>
            <person name="Racz N."/>
            <person name="Riley R."/>
            <person name="Savchenko A."/>
            <person name="Shiryaev A."/>
            <person name="Soop K."/>
            <person name="Spirin V."/>
            <person name="Szebenyi C."/>
            <person name="Tomsovsky M."/>
            <person name="Tulloss R.E."/>
            <person name="Uehling J."/>
            <person name="Grigoriev I.V."/>
            <person name="Vagvolgyi C."/>
            <person name="Papp T."/>
            <person name="Martin F.M."/>
            <person name="Miettinen O."/>
            <person name="Hibbett D.S."/>
            <person name="Nagy L.G."/>
        </authorList>
    </citation>
    <scope>NUCLEOTIDE SEQUENCE [LARGE SCALE GENOMIC DNA]</scope>
    <source>
        <strain evidence="4 5">FP101781</strain>
    </source>
</reference>
<feature type="region of interest" description="Disordered" evidence="1">
    <location>
        <begin position="455"/>
        <end position="499"/>
    </location>
</feature>
<dbReference type="GO" id="GO:0006798">
    <property type="term" value="P:polyphosphate catabolic process"/>
    <property type="evidence" value="ECO:0007669"/>
    <property type="project" value="TreeGrafter"/>
</dbReference>
<evidence type="ECO:0000313" key="4">
    <source>
        <dbReference type="EMBL" id="TEB34731.1"/>
    </source>
</evidence>
<dbReference type="PROSITE" id="PS51257">
    <property type="entry name" value="PROKAR_LIPOPROTEIN"/>
    <property type="match status" value="1"/>
</dbReference>
<dbReference type="InterPro" id="IPR029052">
    <property type="entry name" value="Metallo-depent_PP-like"/>
</dbReference>
<protein>
    <submittedName>
        <fullName evidence="4">Metallo-dependent phosphatase</fullName>
    </submittedName>
</protein>
<dbReference type="Gene3D" id="3.60.21.10">
    <property type="match status" value="1"/>
</dbReference>
<feature type="chain" id="PRO_5021267870" evidence="2">
    <location>
        <begin position="28"/>
        <end position="521"/>
    </location>
</feature>
<dbReference type="Proteomes" id="UP000298030">
    <property type="component" value="Unassembled WGS sequence"/>
</dbReference>
<dbReference type="EMBL" id="QPFP01000009">
    <property type="protein sequence ID" value="TEB34731.1"/>
    <property type="molecule type" value="Genomic_DNA"/>
</dbReference>
<dbReference type="SUPFAM" id="SSF56300">
    <property type="entry name" value="Metallo-dependent phosphatases"/>
    <property type="match status" value="1"/>
</dbReference>
<feature type="compositionally biased region" description="Acidic residues" evidence="1">
    <location>
        <begin position="455"/>
        <end position="482"/>
    </location>
</feature>
<name>A0A4Y7TL87_COPMI</name>
<dbReference type="InterPro" id="IPR050126">
    <property type="entry name" value="Ap4A_hydrolase"/>
</dbReference>
<dbReference type="OrthoDB" id="10267127at2759"/>
<dbReference type="InterPro" id="IPR004843">
    <property type="entry name" value="Calcineurin-like_PHP"/>
</dbReference>